<protein>
    <submittedName>
        <fullName evidence="2">Uncharacterized protein</fullName>
    </submittedName>
</protein>
<feature type="compositionally biased region" description="Polar residues" evidence="1">
    <location>
        <begin position="12"/>
        <end position="26"/>
    </location>
</feature>
<evidence type="ECO:0000256" key="1">
    <source>
        <dbReference type="SAM" id="MobiDB-lite"/>
    </source>
</evidence>
<accession>A0AAW1VGW3</accession>
<feature type="region of interest" description="Disordered" evidence="1">
    <location>
        <begin position="1"/>
        <end position="26"/>
    </location>
</feature>
<organism evidence="2 3">
    <name type="scientific">Henosepilachna vigintioctopunctata</name>
    <dbReference type="NCBI Taxonomy" id="420089"/>
    <lineage>
        <taxon>Eukaryota</taxon>
        <taxon>Metazoa</taxon>
        <taxon>Ecdysozoa</taxon>
        <taxon>Arthropoda</taxon>
        <taxon>Hexapoda</taxon>
        <taxon>Insecta</taxon>
        <taxon>Pterygota</taxon>
        <taxon>Neoptera</taxon>
        <taxon>Endopterygota</taxon>
        <taxon>Coleoptera</taxon>
        <taxon>Polyphaga</taxon>
        <taxon>Cucujiformia</taxon>
        <taxon>Coccinelloidea</taxon>
        <taxon>Coccinellidae</taxon>
        <taxon>Epilachninae</taxon>
        <taxon>Epilachnini</taxon>
        <taxon>Henosepilachna</taxon>
    </lineage>
</organism>
<keyword evidence="3" id="KW-1185">Reference proteome</keyword>
<sequence>MAYEEHGKLGQLNATNGSQKYTNTQTTVLHKHHTIRKRYEMISPHQSFLIPKEPAPIKILNLNEELLKKDSKRFRKTGLTFNSISLNITAFPRLDGASSILLGNFKSTLDNILVDHEEVAQKGRTPEDWICAVFIPISENEDELKAENYCSVNLTLVPESVL</sequence>
<evidence type="ECO:0000313" key="3">
    <source>
        <dbReference type="Proteomes" id="UP001431783"/>
    </source>
</evidence>
<evidence type="ECO:0000313" key="2">
    <source>
        <dbReference type="EMBL" id="KAK9893083.1"/>
    </source>
</evidence>
<dbReference type="Proteomes" id="UP001431783">
    <property type="component" value="Unassembled WGS sequence"/>
</dbReference>
<reference evidence="2 3" key="1">
    <citation type="submission" date="2023-03" db="EMBL/GenBank/DDBJ databases">
        <title>Genome insight into feeding habits of ladybird beetles.</title>
        <authorList>
            <person name="Li H.-S."/>
            <person name="Huang Y.-H."/>
            <person name="Pang H."/>
        </authorList>
    </citation>
    <scope>NUCLEOTIDE SEQUENCE [LARGE SCALE GENOMIC DNA]</scope>
    <source>
        <strain evidence="2">SYSU_2023b</strain>
        <tissue evidence="2">Whole body</tissue>
    </source>
</reference>
<comment type="caution">
    <text evidence="2">The sequence shown here is derived from an EMBL/GenBank/DDBJ whole genome shotgun (WGS) entry which is preliminary data.</text>
</comment>
<name>A0AAW1VGW3_9CUCU</name>
<dbReference type="EMBL" id="JARQZJ010000147">
    <property type="protein sequence ID" value="KAK9893083.1"/>
    <property type="molecule type" value="Genomic_DNA"/>
</dbReference>
<proteinExistence type="predicted"/>
<gene>
    <name evidence="2" type="ORF">WA026_023647</name>
</gene>
<dbReference type="AlphaFoldDB" id="A0AAW1VGW3"/>